<dbReference type="InterPro" id="IPR000566">
    <property type="entry name" value="Lipocln_cytosolic_FA-bd_dom"/>
</dbReference>
<comment type="caution">
    <text evidence="4">The sequence shown here is derived from an EMBL/GenBank/DDBJ whole genome shotgun (WGS) entry which is preliminary data.</text>
</comment>
<evidence type="ECO:0000256" key="2">
    <source>
        <dbReference type="PIRNR" id="PIRNR036893"/>
    </source>
</evidence>
<dbReference type="CDD" id="cd19438">
    <property type="entry name" value="lipocalin_Blc-like"/>
    <property type="match status" value="1"/>
</dbReference>
<gene>
    <name evidence="4" type="ORF">ACFO0B_07110</name>
</gene>
<organism evidence="4 5">
    <name type="scientific">Nocardia jiangsuensis</name>
    <dbReference type="NCBI Taxonomy" id="1691563"/>
    <lineage>
        <taxon>Bacteria</taxon>
        <taxon>Bacillati</taxon>
        <taxon>Actinomycetota</taxon>
        <taxon>Actinomycetes</taxon>
        <taxon>Mycobacteriales</taxon>
        <taxon>Nocardiaceae</taxon>
        <taxon>Nocardia</taxon>
    </lineage>
</organism>
<dbReference type="Gene3D" id="2.40.128.20">
    <property type="match status" value="1"/>
</dbReference>
<dbReference type="PANTHER" id="PTHR10612:SF34">
    <property type="entry name" value="APOLIPOPROTEIN D"/>
    <property type="match status" value="1"/>
</dbReference>
<protein>
    <submittedName>
        <fullName evidence="4">Lipocalin family protein</fullName>
    </submittedName>
</protein>
<dbReference type="SUPFAM" id="SSF50814">
    <property type="entry name" value="Lipocalins"/>
    <property type="match status" value="1"/>
</dbReference>
<proteinExistence type="inferred from homology"/>
<sequence>MNPFRTQRPARRGGRLLALAAATVAALAPALTAGQAAAAGPAPVPALDVTSYLGTWNQLAAVPAPFNLECARDTQANYTLDPQGNVAVFNRCTTWDGGSNEIRGTARIIDQVSKAQLRVEFPNVPFQEDPAGTPNYIVTALGPDYSWAVVTDPSRLSGFVLSRTPALDDASWDQVRGAIEAAGQSPCVYLTSPTTGGIDTIAPLCTR</sequence>
<evidence type="ECO:0000259" key="3">
    <source>
        <dbReference type="Pfam" id="PF08212"/>
    </source>
</evidence>
<evidence type="ECO:0000313" key="5">
    <source>
        <dbReference type="Proteomes" id="UP001595696"/>
    </source>
</evidence>
<dbReference type="Pfam" id="PF08212">
    <property type="entry name" value="Lipocalin_2"/>
    <property type="match status" value="1"/>
</dbReference>
<evidence type="ECO:0000313" key="4">
    <source>
        <dbReference type="EMBL" id="MFC3961754.1"/>
    </source>
</evidence>
<dbReference type="RefSeq" id="WP_378611509.1">
    <property type="nucleotide sequence ID" value="NZ_JBHSAX010000006.1"/>
</dbReference>
<accession>A0ABV8DPJ7</accession>
<dbReference type="InterPro" id="IPR047202">
    <property type="entry name" value="Lipocalin_Blc-like_dom"/>
</dbReference>
<reference evidence="5" key="1">
    <citation type="journal article" date="2019" name="Int. J. Syst. Evol. Microbiol.">
        <title>The Global Catalogue of Microorganisms (GCM) 10K type strain sequencing project: providing services to taxonomists for standard genome sequencing and annotation.</title>
        <authorList>
            <consortium name="The Broad Institute Genomics Platform"/>
            <consortium name="The Broad Institute Genome Sequencing Center for Infectious Disease"/>
            <person name="Wu L."/>
            <person name="Ma J."/>
        </authorList>
    </citation>
    <scope>NUCLEOTIDE SEQUENCE [LARGE SCALE GENOMIC DNA]</scope>
    <source>
        <strain evidence="5">CGMCC 4.7330</strain>
    </source>
</reference>
<feature type="domain" description="Lipocalin/cytosolic fatty-acid binding" evidence="3">
    <location>
        <begin position="47"/>
        <end position="183"/>
    </location>
</feature>
<name>A0ABV8DPJ7_9NOCA</name>
<evidence type="ECO:0000256" key="1">
    <source>
        <dbReference type="ARBA" id="ARBA00006889"/>
    </source>
</evidence>
<dbReference type="PANTHER" id="PTHR10612">
    <property type="entry name" value="APOLIPOPROTEIN D"/>
    <property type="match status" value="1"/>
</dbReference>
<dbReference type="PIRSF" id="PIRSF036893">
    <property type="entry name" value="Lipocalin_ApoD"/>
    <property type="match status" value="1"/>
</dbReference>
<keyword evidence="5" id="KW-1185">Reference proteome</keyword>
<dbReference type="EMBL" id="JBHSAX010000006">
    <property type="protein sequence ID" value="MFC3961754.1"/>
    <property type="molecule type" value="Genomic_DNA"/>
</dbReference>
<keyword evidence="2" id="KW-0732">Signal</keyword>
<feature type="chain" id="PRO_5045016978" evidence="2">
    <location>
        <begin position="39"/>
        <end position="207"/>
    </location>
</feature>
<dbReference type="Proteomes" id="UP001595696">
    <property type="component" value="Unassembled WGS sequence"/>
</dbReference>
<dbReference type="InterPro" id="IPR012674">
    <property type="entry name" value="Calycin"/>
</dbReference>
<dbReference type="InterPro" id="IPR022271">
    <property type="entry name" value="Lipocalin_ApoD"/>
</dbReference>
<comment type="similarity">
    <text evidence="1 2">Belongs to the calycin superfamily. Lipocalin family.</text>
</comment>
<feature type="signal peptide" evidence="2">
    <location>
        <begin position="1"/>
        <end position="38"/>
    </location>
</feature>